<dbReference type="InterPro" id="IPR001173">
    <property type="entry name" value="Glyco_trans_2-like"/>
</dbReference>
<dbReference type="Proteomes" id="UP000619260">
    <property type="component" value="Unassembled WGS sequence"/>
</dbReference>
<evidence type="ECO:0000313" key="2">
    <source>
        <dbReference type="EMBL" id="GIJ46570.1"/>
    </source>
</evidence>
<keyword evidence="2" id="KW-0808">Transferase</keyword>
<dbReference type="InterPro" id="IPR029044">
    <property type="entry name" value="Nucleotide-diphossugar_trans"/>
</dbReference>
<proteinExistence type="predicted"/>
<dbReference type="PANTHER" id="PTHR43630">
    <property type="entry name" value="POLY-BETA-1,6-N-ACETYL-D-GLUCOSAMINE SYNTHASE"/>
    <property type="match status" value="1"/>
</dbReference>
<gene>
    <name evidence="2" type="ORF">Val02_34560</name>
</gene>
<comment type="caution">
    <text evidence="2">The sequence shown here is derived from an EMBL/GenBank/DDBJ whole genome shotgun (WGS) entry which is preliminary data.</text>
</comment>
<dbReference type="AlphaFoldDB" id="A0A8J4DQ18"/>
<dbReference type="EMBL" id="BOPF01000010">
    <property type="protein sequence ID" value="GIJ46570.1"/>
    <property type="molecule type" value="Genomic_DNA"/>
</dbReference>
<dbReference type="Pfam" id="PF00535">
    <property type="entry name" value="Glycos_transf_2"/>
    <property type="match status" value="1"/>
</dbReference>
<sequence>MRVSFVVPTRNSARTLDACLGSLRAQTHEDVEIVVVDNASSDGTDRIARRYADKFADRGPERSAQRNHGMRIGSGDVVVFIDSDMVLEPHLAHSIVDAFRREPDVDALVIPERSFGDGFLVRCRVMEKDLYVGDPGVEAPRAFRRDVIEALGGWNEELTAAEDWDLADRTAASGARVGRVNAWIWHDEGHIALRTTFRKKRYYGRWIDRYMRMQKGRATRKFTRTALLRDPLRLIRHPVLTAGMVTLKATEAAGLVLGIRDARKAGQP</sequence>
<feature type="domain" description="Glycosyltransferase 2-like" evidence="1">
    <location>
        <begin position="4"/>
        <end position="118"/>
    </location>
</feature>
<dbReference type="PANTHER" id="PTHR43630:SF2">
    <property type="entry name" value="GLYCOSYLTRANSFERASE"/>
    <property type="match status" value="1"/>
</dbReference>
<reference evidence="2" key="1">
    <citation type="submission" date="2021-01" db="EMBL/GenBank/DDBJ databases">
        <title>Whole genome shotgun sequence of Virgisporangium aliadipatigenens NBRC 105644.</title>
        <authorList>
            <person name="Komaki H."/>
            <person name="Tamura T."/>
        </authorList>
    </citation>
    <scope>NUCLEOTIDE SEQUENCE</scope>
    <source>
        <strain evidence="2">NBRC 105644</strain>
    </source>
</reference>
<accession>A0A8J4DQ18</accession>
<name>A0A8J4DQ18_9ACTN</name>
<keyword evidence="3" id="KW-1185">Reference proteome</keyword>
<dbReference type="GO" id="GO:0016740">
    <property type="term" value="F:transferase activity"/>
    <property type="evidence" value="ECO:0007669"/>
    <property type="project" value="UniProtKB-KW"/>
</dbReference>
<protein>
    <submittedName>
        <fullName evidence="2">Glycosyl transferase family 2</fullName>
    </submittedName>
</protein>
<organism evidence="2 3">
    <name type="scientific">Virgisporangium aliadipatigenens</name>
    <dbReference type="NCBI Taxonomy" id="741659"/>
    <lineage>
        <taxon>Bacteria</taxon>
        <taxon>Bacillati</taxon>
        <taxon>Actinomycetota</taxon>
        <taxon>Actinomycetes</taxon>
        <taxon>Micromonosporales</taxon>
        <taxon>Micromonosporaceae</taxon>
        <taxon>Virgisporangium</taxon>
    </lineage>
</organism>
<evidence type="ECO:0000259" key="1">
    <source>
        <dbReference type="Pfam" id="PF00535"/>
    </source>
</evidence>
<dbReference type="RefSeq" id="WP_203900065.1">
    <property type="nucleotide sequence ID" value="NZ_BOPF01000010.1"/>
</dbReference>
<dbReference type="SUPFAM" id="SSF53448">
    <property type="entry name" value="Nucleotide-diphospho-sugar transferases"/>
    <property type="match status" value="1"/>
</dbReference>
<evidence type="ECO:0000313" key="3">
    <source>
        <dbReference type="Proteomes" id="UP000619260"/>
    </source>
</evidence>
<dbReference type="Gene3D" id="3.90.550.10">
    <property type="entry name" value="Spore Coat Polysaccharide Biosynthesis Protein SpsA, Chain A"/>
    <property type="match status" value="1"/>
</dbReference>